<protein>
    <submittedName>
        <fullName evidence="2">Uncharacterized protein</fullName>
    </submittedName>
</protein>
<dbReference type="EMBL" id="SPHZ02000006">
    <property type="protein sequence ID" value="KAF0911858.1"/>
    <property type="molecule type" value="Genomic_DNA"/>
</dbReference>
<organism evidence="2 3">
    <name type="scientific">Oryza meyeriana var. granulata</name>
    <dbReference type="NCBI Taxonomy" id="110450"/>
    <lineage>
        <taxon>Eukaryota</taxon>
        <taxon>Viridiplantae</taxon>
        <taxon>Streptophyta</taxon>
        <taxon>Embryophyta</taxon>
        <taxon>Tracheophyta</taxon>
        <taxon>Spermatophyta</taxon>
        <taxon>Magnoliopsida</taxon>
        <taxon>Liliopsida</taxon>
        <taxon>Poales</taxon>
        <taxon>Poaceae</taxon>
        <taxon>BOP clade</taxon>
        <taxon>Oryzoideae</taxon>
        <taxon>Oryzeae</taxon>
        <taxon>Oryzinae</taxon>
        <taxon>Oryza</taxon>
        <taxon>Oryza meyeriana</taxon>
    </lineage>
</organism>
<proteinExistence type="predicted"/>
<name>A0A6G1DGZ1_9ORYZ</name>
<evidence type="ECO:0000256" key="1">
    <source>
        <dbReference type="SAM" id="Phobius"/>
    </source>
</evidence>
<keyword evidence="3" id="KW-1185">Reference proteome</keyword>
<evidence type="ECO:0000313" key="3">
    <source>
        <dbReference type="Proteomes" id="UP000479710"/>
    </source>
</evidence>
<dbReference type="Proteomes" id="UP000479710">
    <property type="component" value="Unassembled WGS sequence"/>
</dbReference>
<reference evidence="2 3" key="1">
    <citation type="submission" date="2019-11" db="EMBL/GenBank/DDBJ databases">
        <title>Whole genome sequence of Oryza granulata.</title>
        <authorList>
            <person name="Li W."/>
        </authorList>
    </citation>
    <scope>NUCLEOTIDE SEQUENCE [LARGE SCALE GENOMIC DNA]</scope>
    <source>
        <strain evidence="3">cv. Menghai</strain>
        <tissue evidence="2">Leaf</tissue>
    </source>
</reference>
<sequence length="86" mass="8814">MTAQESDVGLAVARRCPNAVPMFAVDLMPILSGTTVSAVLILGAAPKSFPAFMRRFMSHGAIVAQGHPNAAAAWGADGDSGMRGQS</sequence>
<keyword evidence="1" id="KW-0472">Membrane</keyword>
<gene>
    <name evidence="2" type="ORF">E2562_012340</name>
</gene>
<evidence type="ECO:0000313" key="2">
    <source>
        <dbReference type="EMBL" id="KAF0911858.1"/>
    </source>
</evidence>
<comment type="caution">
    <text evidence="2">The sequence shown here is derived from an EMBL/GenBank/DDBJ whole genome shotgun (WGS) entry which is preliminary data.</text>
</comment>
<accession>A0A6G1DGZ1</accession>
<dbReference type="AlphaFoldDB" id="A0A6G1DGZ1"/>
<keyword evidence="1" id="KW-0812">Transmembrane</keyword>
<feature type="transmembrane region" description="Helical" evidence="1">
    <location>
        <begin position="27"/>
        <end position="45"/>
    </location>
</feature>
<keyword evidence="1" id="KW-1133">Transmembrane helix</keyword>